<feature type="region of interest" description="Disordered" evidence="1">
    <location>
        <begin position="23"/>
        <end position="59"/>
    </location>
</feature>
<feature type="compositionally biased region" description="Polar residues" evidence="1">
    <location>
        <begin position="47"/>
        <end position="59"/>
    </location>
</feature>
<evidence type="ECO:0000313" key="3">
    <source>
        <dbReference type="EMBL" id="KAJ3841752.1"/>
    </source>
</evidence>
<dbReference type="AlphaFoldDB" id="A0AA38UH99"/>
<dbReference type="EMBL" id="MU806029">
    <property type="protein sequence ID" value="KAJ3841752.1"/>
    <property type="molecule type" value="Genomic_DNA"/>
</dbReference>
<feature type="signal peptide" evidence="2">
    <location>
        <begin position="1"/>
        <end position="18"/>
    </location>
</feature>
<evidence type="ECO:0000313" key="4">
    <source>
        <dbReference type="Proteomes" id="UP001163846"/>
    </source>
</evidence>
<name>A0AA38UH99_9AGAR</name>
<keyword evidence="4" id="KW-1185">Reference proteome</keyword>
<feature type="compositionally biased region" description="Gly residues" evidence="1">
    <location>
        <begin position="149"/>
        <end position="166"/>
    </location>
</feature>
<gene>
    <name evidence="3" type="ORF">F5878DRAFT_722747</name>
</gene>
<organism evidence="3 4">
    <name type="scientific">Lentinula raphanica</name>
    <dbReference type="NCBI Taxonomy" id="153919"/>
    <lineage>
        <taxon>Eukaryota</taxon>
        <taxon>Fungi</taxon>
        <taxon>Dikarya</taxon>
        <taxon>Basidiomycota</taxon>
        <taxon>Agaricomycotina</taxon>
        <taxon>Agaricomycetes</taxon>
        <taxon>Agaricomycetidae</taxon>
        <taxon>Agaricales</taxon>
        <taxon>Marasmiineae</taxon>
        <taxon>Omphalotaceae</taxon>
        <taxon>Lentinula</taxon>
    </lineage>
</organism>
<keyword evidence="2" id="KW-0732">Signal</keyword>
<evidence type="ECO:0000256" key="1">
    <source>
        <dbReference type="SAM" id="MobiDB-lite"/>
    </source>
</evidence>
<dbReference type="Proteomes" id="UP001163846">
    <property type="component" value="Unassembled WGS sequence"/>
</dbReference>
<proteinExistence type="predicted"/>
<feature type="compositionally biased region" description="Polar residues" evidence="1">
    <location>
        <begin position="26"/>
        <end position="38"/>
    </location>
</feature>
<feature type="region of interest" description="Disordered" evidence="1">
    <location>
        <begin position="149"/>
        <end position="182"/>
    </location>
</feature>
<feature type="chain" id="PRO_5041439489" evidence="2">
    <location>
        <begin position="19"/>
        <end position="182"/>
    </location>
</feature>
<evidence type="ECO:0000256" key="2">
    <source>
        <dbReference type="SAM" id="SignalP"/>
    </source>
</evidence>
<reference evidence="3" key="1">
    <citation type="submission" date="2022-08" db="EMBL/GenBank/DDBJ databases">
        <authorList>
            <consortium name="DOE Joint Genome Institute"/>
            <person name="Min B."/>
            <person name="Riley R."/>
            <person name="Sierra-Patev S."/>
            <person name="Naranjo-Ortiz M."/>
            <person name="Looney B."/>
            <person name="Konkel Z."/>
            <person name="Slot J.C."/>
            <person name="Sakamoto Y."/>
            <person name="Steenwyk J.L."/>
            <person name="Rokas A."/>
            <person name="Carro J."/>
            <person name="Camarero S."/>
            <person name="Ferreira P."/>
            <person name="Molpeceres G."/>
            <person name="Ruiz-Duenas F.J."/>
            <person name="Serrano A."/>
            <person name="Henrissat B."/>
            <person name="Drula E."/>
            <person name="Hughes K.W."/>
            <person name="Mata J.L."/>
            <person name="Ishikawa N.K."/>
            <person name="Vargas-Isla R."/>
            <person name="Ushijima S."/>
            <person name="Smith C.A."/>
            <person name="Ahrendt S."/>
            <person name="Andreopoulos W."/>
            <person name="He G."/>
            <person name="Labutti K."/>
            <person name="Lipzen A."/>
            <person name="Ng V."/>
            <person name="Sandor L."/>
            <person name="Barry K."/>
            <person name="Martinez A.T."/>
            <person name="Xiao Y."/>
            <person name="Gibbons J.G."/>
            <person name="Terashima K."/>
            <person name="Hibbett D.S."/>
            <person name="Grigoriev I.V."/>
        </authorList>
    </citation>
    <scope>NUCLEOTIDE SEQUENCE</scope>
    <source>
        <strain evidence="3">TFB9207</strain>
    </source>
</reference>
<accession>A0AA38UH99</accession>
<sequence length="182" mass="19198">MRFNTSYIMLGLAAAASAVPVSVPSGISSTSQPQSDSVAPNLANGGTAINGSSPTSNMTTREFDLEAAQLNRREYAVEITFKREGGVHPTEETEAEAEKMVKATMVNAAKKLKMGEGSELTITFTNKWPSAFLEKVDFTFQDPVCGSGGTGTCDGESKPGGKGTIKGGAKKRKDARVLWTQA</sequence>
<protein>
    <submittedName>
        <fullName evidence="3">Uncharacterized protein</fullName>
    </submittedName>
</protein>
<comment type="caution">
    <text evidence="3">The sequence shown here is derived from an EMBL/GenBank/DDBJ whole genome shotgun (WGS) entry which is preliminary data.</text>
</comment>